<reference evidence="6" key="1">
    <citation type="journal article" date="2002" name="Appl. Environ. Microbiol.">
        <title>Duplicate copies of genes encoding methanesulfonate monooxygenase in Marinosulfonomonas methylotropha strain TR3 and detection of methanesulfonate utilizers in the environment.</title>
        <authorList>
            <person name="Baxter N.J."/>
            <person name="Scanlan J."/>
            <person name="De Marco P."/>
            <person name="Wood A.P."/>
            <person name="Murrell J.C."/>
        </authorList>
    </citation>
    <scope>NUCLEOTIDE SEQUENCE</scope>
    <source>
        <strain evidence="6">TR3</strain>
    </source>
</reference>
<dbReference type="FunFam" id="1.10.10.10:FF:000001">
    <property type="entry name" value="LysR family transcriptional regulator"/>
    <property type="match status" value="1"/>
</dbReference>
<evidence type="ECO:0000256" key="4">
    <source>
        <dbReference type="ARBA" id="ARBA00023163"/>
    </source>
</evidence>
<dbReference type="InterPro" id="IPR036390">
    <property type="entry name" value="WH_DNA-bd_sf"/>
</dbReference>
<dbReference type="Gene3D" id="1.10.10.10">
    <property type="entry name" value="Winged helix-like DNA-binding domain superfamily/Winged helix DNA-binding domain"/>
    <property type="match status" value="1"/>
</dbReference>
<dbReference type="SUPFAM" id="SSF53850">
    <property type="entry name" value="Periplasmic binding protein-like II"/>
    <property type="match status" value="1"/>
</dbReference>
<dbReference type="GO" id="GO:0003677">
    <property type="term" value="F:DNA binding"/>
    <property type="evidence" value="ECO:0007669"/>
    <property type="project" value="UniProtKB-KW"/>
</dbReference>
<dbReference type="CDD" id="cd05466">
    <property type="entry name" value="PBP2_LTTR_substrate"/>
    <property type="match status" value="1"/>
</dbReference>
<comment type="similarity">
    <text evidence="1">Belongs to the LysR transcriptional regulatory family.</text>
</comment>
<dbReference type="PANTHER" id="PTHR30419:SF31">
    <property type="entry name" value="BLR3139 PROTEIN"/>
    <property type="match status" value="1"/>
</dbReference>
<evidence type="ECO:0000256" key="2">
    <source>
        <dbReference type="ARBA" id="ARBA00023015"/>
    </source>
</evidence>
<dbReference type="EMBL" id="AF354805">
    <property type="protein sequence ID" value="AAK84304.1"/>
    <property type="molecule type" value="Genomic_DNA"/>
</dbReference>
<dbReference type="PANTHER" id="PTHR30419">
    <property type="entry name" value="HTH-TYPE TRANSCRIPTIONAL REGULATOR YBHD"/>
    <property type="match status" value="1"/>
</dbReference>
<keyword evidence="4" id="KW-0804">Transcription</keyword>
<keyword evidence="2" id="KW-0805">Transcription regulation</keyword>
<dbReference type="AlphaFoldDB" id="Q93NZ4"/>
<dbReference type="Gene3D" id="3.40.190.290">
    <property type="match status" value="1"/>
</dbReference>
<name>Q93NZ4_9RHOB</name>
<dbReference type="InterPro" id="IPR000847">
    <property type="entry name" value="LysR_HTH_N"/>
</dbReference>
<proteinExistence type="inferred from homology"/>
<dbReference type="SUPFAM" id="SSF46785">
    <property type="entry name" value="Winged helix' DNA-binding domain"/>
    <property type="match status" value="1"/>
</dbReference>
<feature type="domain" description="HTH lysR-type" evidence="5">
    <location>
        <begin position="5"/>
        <end position="61"/>
    </location>
</feature>
<evidence type="ECO:0000313" key="6">
    <source>
        <dbReference type="EMBL" id="AAK84304.1"/>
    </source>
</evidence>
<dbReference type="InterPro" id="IPR050950">
    <property type="entry name" value="HTH-type_LysR_regulators"/>
</dbReference>
<keyword evidence="3" id="KW-0238">DNA-binding</keyword>
<dbReference type="PRINTS" id="PR00039">
    <property type="entry name" value="HTHLYSR"/>
</dbReference>
<protein>
    <submittedName>
        <fullName evidence="6">Putative LysR transcriptional regulator</fullName>
    </submittedName>
</protein>
<accession>Q93NZ4</accession>
<dbReference type="InterPro" id="IPR036388">
    <property type="entry name" value="WH-like_DNA-bd_sf"/>
</dbReference>
<dbReference type="GO" id="GO:0003700">
    <property type="term" value="F:DNA-binding transcription factor activity"/>
    <property type="evidence" value="ECO:0007669"/>
    <property type="project" value="InterPro"/>
</dbReference>
<evidence type="ECO:0000256" key="3">
    <source>
        <dbReference type="ARBA" id="ARBA00023125"/>
    </source>
</evidence>
<dbReference type="Pfam" id="PF00126">
    <property type="entry name" value="HTH_1"/>
    <property type="match status" value="1"/>
</dbReference>
<dbReference type="Pfam" id="PF03466">
    <property type="entry name" value="LysR_substrate"/>
    <property type="match status" value="1"/>
</dbReference>
<sequence length="335" mass="37873">MGGDMFLRQFEYLVAVVEEAHFGRAAHRCNVTQPSLSIGIKQLEAELGVPIFRRGRGKRFAGLTAEGHNVAQWARKIIANCDYMRDEVAAMQMNLHGRLRMGAMPSMSPILPLLLQRVREEHPKIVMDVQFLGNEAMKTGLNNFSLDAALTYFDQSVFGHRNSLKIYSEKLSLLVPDCEQFKGRTQITWREAAELPLAMLRSGMHERGYVDGIFKSIGKEPQVRVESESILHLILQAQFADFCTIIPSHFSYMPGLHRSTRSLELVEPEVSQDVALFWEEGEIMSPMTSTLVEAVKKLHKLGGLDLHLDRAYRSEFAFERLLEGKSPVSLELPTN</sequence>
<evidence type="ECO:0000259" key="5">
    <source>
        <dbReference type="PROSITE" id="PS50931"/>
    </source>
</evidence>
<dbReference type="InterPro" id="IPR005119">
    <property type="entry name" value="LysR_subst-bd"/>
</dbReference>
<dbReference type="PROSITE" id="PS50931">
    <property type="entry name" value="HTH_LYSR"/>
    <property type="match status" value="1"/>
</dbReference>
<evidence type="ECO:0000256" key="1">
    <source>
        <dbReference type="ARBA" id="ARBA00009437"/>
    </source>
</evidence>
<organism evidence="6">
    <name type="scientific">Marinosulfonomonas methylotropha</name>
    <dbReference type="NCBI Taxonomy" id="50058"/>
    <lineage>
        <taxon>Bacteria</taxon>
        <taxon>Pseudomonadati</taxon>
        <taxon>Pseudomonadota</taxon>
        <taxon>Alphaproteobacteria</taxon>
        <taxon>Rhodobacterales</taxon>
        <taxon>Paracoccaceae</taxon>
        <taxon>Marinosulfonomonas</taxon>
    </lineage>
</organism>
<dbReference type="GO" id="GO:0005829">
    <property type="term" value="C:cytosol"/>
    <property type="evidence" value="ECO:0007669"/>
    <property type="project" value="TreeGrafter"/>
</dbReference>